<name>A0A841F931_9ACTN</name>
<gene>
    <name evidence="2" type="ORF">HNR73_001501</name>
</gene>
<dbReference type="GO" id="GO:0051301">
    <property type="term" value="P:cell division"/>
    <property type="evidence" value="ECO:0007669"/>
    <property type="project" value="UniProtKB-KW"/>
</dbReference>
<sequence>MSADGHDWTAFGRVDTDGTVYVKTSAGERVVGSWQAGSPEEGLAHFARRFADLVTEVDLLAARLNSGTADPQHTVSAIKKIRESLDEAHVVGDLDGLATRLDELASRAGSKADEAAEAKASARAEALTRKEALVAEAEQLAESSTQWKATGDRFKTIVDEWKNIHGVERKADTALWRRFAAARDAFTRRRGAHFATLDAERKTVQSAKEDLIARAEQLSRSEEWNETAAALKGLMDEWKAAGRAGKDVEQKLWQRFRAAQDVFFNRRSEVFTARDNEFKDNLAKKRELLAEAEALDVEGDAKTAQIKLREIQGQWHDVGRVPRENTAGLQKRLRAVENKVRDAIDVAWRRTSIEDNPLLAQMRQQVEEAEQKLEKARQAGDSKRIKEAEASLAGKRQFLELAQKSA</sequence>
<evidence type="ECO:0000313" key="3">
    <source>
        <dbReference type="Proteomes" id="UP000548476"/>
    </source>
</evidence>
<evidence type="ECO:0000256" key="1">
    <source>
        <dbReference type="SAM" id="MobiDB-lite"/>
    </source>
</evidence>
<reference evidence="2 3" key="1">
    <citation type="submission" date="2020-08" db="EMBL/GenBank/DDBJ databases">
        <title>Genomic Encyclopedia of Type Strains, Phase IV (KMG-IV): sequencing the most valuable type-strain genomes for metagenomic binning, comparative biology and taxonomic classification.</title>
        <authorList>
            <person name="Goeker M."/>
        </authorList>
    </citation>
    <scope>NUCLEOTIDE SEQUENCE [LARGE SCALE GENOMIC DNA]</scope>
    <source>
        <strain evidence="2 3">YIM 65646</strain>
    </source>
</reference>
<dbReference type="RefSeq" id="WP_184786538.1">
    <property type="nucleotide sequence ID" value="NZ_BONT01000014.1"/>
</dbReference>
<accession>A0A841F931</accession>
<comment type="caution">
    <text evidence="2">The sequence shown here is derived from an EMBL/GenBank/DDBJ whole genome shotgun (WGS) entry which is preliminary data.</text>
</comment>
<dbReference type="Proteomes" id="UP000548476">
    <property type="component" value="Unassembled WGS sequence"/>
</dbReference>
<keyword evidence="3" id="KW-1185">Reference proteome</keyword>
<keyword evidence="2" id="KW-0131">Cell cycle</keyword>
<dbReference type="Pfam" id="PF03993">
    <property type="entry name" value="DUF349"/>
    <property type="match status" value="3"/>
</dbReference>
<protein>
    <submittedName>
        <fullName evidence="2">Uncharacterized protein YacL (UPF0231 family)/FtsZ-binding cell division protein ZapB</fullName>
    </submittedName>
</protein>
<keyword evidence="2" id="KW-0132">Cell division</keyword>
<proteinExistence type="predicted"/>
<evidence type="ECO:0000313" key="2">
    <source>
        <dbReference type="EMBL" id="MBB6033651.1"/>
    </source>
</evidence>
<feature type="region of interest" description="Disordered" evidence="1">
    <location>
        <begin position="365"/>
        <end position="387"/>
    </location>
</feature>
<dbReference type="InterPro" id="IPR007139">
    <property type="entry name" value="DUF349"/>
</dbReference>
<organism evidence="2 3">
    <name type="scientific">Phytomonospora endophytica</name>
    <dbReference type="NCBI Taxonomy" id="714109"/>
    <lineage>
        <taxon>Bacteria</taxon>
        <taxon>Bacillati</taxon>
        <taxon>Actinomycetota</taxon>
        <taxon>Actinomycetes</taxon>
        <taxon>Micromonosporales</taxon>
        <taxon>Micromonosporaceae</taxon>
        <taxon>Phytomonospora</taxon>
    </lineage>
</organism>
<dbReference type="AlphaFoldDB" id="A0A841F931"/>
<dbReference type="EMBL" id="JACHGT010000003">
    <property type="protein sequence ID" value="MBB6033651.1"/>
    <property type="molecule type" value="Genomic_DNA"/>
</dbReference>